<keyword evidence="14" id="KW-0561">Oxygen transport</keyword>
<dbReference type="PANTHER" id="PTHR46458:SF19">
    <property type="entry name" value="NEUROGLOBIN"/>
    <property type="match status" value="1"/>
</dbReference>
<dbReference type="InterPro" id="IPR012292">
    <property type="entry name" value="Globin/Proto"/>
</dbReference>
<keyword evidence="7" id="KW-0560">Oxidoreductase</keyword>
<evidence type="ECO:0000256" key="9">
    <source>
        <dbReference type="ARBA" id="ARBA00023128"/>
    </source>
</evidence>
<evidence type="ECO:0000256" key="1">
    <source>
        <dbReference type="ARBA" id="ARBA00004305"/>
    </source>
</evidence>
<evidence type="ECO:0000256" key="7">
    <source>
        <dbReference type="ARBA" id="ARBA00023002"/>
    </source>
</evidence>
<reference evidence="16" key="3">
    <citation type="submission" date="2025-09" db="UniProtKB">
        <authorList>
            <consortium name="Ensembl"/>
        </authorList>
    </citation>
    <scope>IDENTIFICATION</scope>
</reference>
<dbReference type="SUPFAM" id="SSF46458">
    <property type="entry name" value="Globin-like"/>
    <property type="match status" value="1"/>
</dbReference>
<feature type="domain" description="Globin" evidence="15">
    <location>
        <begin position="5"/>
        <end position="155"/>
    </location>
</feature>
<evidence type="ECO:0000256" key="5">
    <source>
        <dbReference type="ARBA" id="ARBA00022617"/>
    </source>
</evidence>
<reference evidence="16" key="2">
    <citation type="submission" date="2025-08" db="UniProtKB">
        <authorList>
            <consortium name="Ensembl"/>
        </authorList>
    </citation>
    <scope>IDENTIFICATION</scope>
</reference>
<comment type="function">
    <text evidence="11">Monomeric globin with a bis-histidyl six-coordinate heme-iron atom through which it can bind dioxygen, carbon monoxide and nitric oxide. Could help transport oxygen and increase its availability to the metabolically active neuronal tissues, though its low quantity in tissues as well as its high affinity for dioxygen, which may limit its oxygen-releasing ability, argue against it. The ferrous/deoxygenated form exhibits a nitrite reductase activity and it could produce nitric oxide which in turn inhibits cellular respiration in response to hypoxia. In its ferrous/deoxygenated state, it may also exhibit GDI (Guanine nucleotide Dissociation Inhibitor) activity toward heterotrimeric G-alpha proteins, thereby regulating signal transduction to facilitate neuroprotective responses in the wake of hypoxia and associated oxidative stress.</text>
</comment>
<protein>
    <recommendedName>
        <fullName evidence="10">Nitrite reductase</fullName>
    </recommendedName>
</protein>
<evidence type="ECO:0000256" key="6">
    <source>
        <dbReference type="ARBA" id="ARBA00022723"/>
    </source>
</evidence>
<comment type="subcellular location">
    <subcellularLocation>
        <location evidence="2">Cytoplasm</location>
        <location evidence="2">Cytosol</location>
    </subcellularLocation>
    <subcellularLocation>
        <location evidence="1">Mitochondrion matrix</location>
    </subcellularLocation>
</comment>
<dbReference type="RefSeq" id="XP_028677369.1">
    <property type="nucleotide sequence ID" value="XM_028821536.2"/>
</dbReference>
<keyword evidence="8" id="KW-0408">Iron</keyword>
<dbReference type="OrthoDB" id="436496at2759"/>
<dbReference type="PANTHER" id="PTHR46458">
    <property type="entry name" value="BLR2807 PROTEIN"/>
    <property type="match status" value="1"/>
</dbReference>
<dbReference type="InterPro" id="IPR009050">
    <property type="entry name" value="Globin-like_sf"/>
</dbReference>
<reference evidence="16" key="1">
    <citation type="submission" date="2021-06" db="EMBL/GenBank/DDBJ databases">
        <authorList>
            <consortium name="Wellcome Sanger Institute Data Sharing"/>
        </authorList>
    </citation>
    <scope>NUCLEOTIDE SEQUENCE [LARGE SCALE GENOMIC DNA]</scope>
</reference>
<dbReference type="Pfam" id="PF00042">
    <property type="entry name" value="Globin"/>
    <property type="match status" value="1"/>
</dbReference>
<dbReference type="PROSITE" id="PS01033">
    <property type="entry name" value="GLOBIN"/>
    <property type="match status" value="1"/>
</dbReference>
<evidence type="ECO:0000313" key="17">
    <source>
        <dbReference type="Proteomes" id="UP000694620"/>
    </source>
</evidence>
<accession>A0A8C4SXX7</accession>
<evidence type="ECO:0000256" key="8">
    <source>
        <dbReference type="ARBA" id="ARBA00023004"/>
    </source>
</evidence>
<dbReference type="GO" id="GO:0019825">
    <property type="term" value="F:oxygen binding"/>
    <property type="evidence" value="ECO:0007669"/>
    <property type="project" value="InterPro"/>
</dbReference>
<keyword evidence="5 14" id="KW-0349">Heme</keyword>
<evidence type="ECO:0000256" key="3">
    <source>
        <dbReference type="ARBA" id="ARBA00008705"/>
    </source>
</evidence>
<dbReference type="GO" id="GO:0005344">
    <property type="term" value="F:oxygen carrier activity"/>
    <property type="evidence" value="ECO:0007669"/>
    <property type="project" value="UniProtKB-KW"/>
</dbReference>
<dbReference type="Ensembl" id="ENSECRT00000023725.1">
    <property type="protein sequence ID" value="ENSECRP00000023222.1"/>
    <property type="gene ID" value="ENSECRG00000015729.1"/>
</dbReference>
<proteinExistence type="inferred from homology"/>
<evidence type="ECO:0000256" key="14">
    <source>
        <dbReference type="RuleBase" id="RU000356"/>
    </source>
</evidence>
<keyword evidence="4" id="KW-0963">Cytoplasm</keyword>
<keyword evidence="9" id="KW-0496">Mitochondrion</keyword>
<dbReference type="GeneID" id="114666613"/>
<evidence type="ECO:0000313" key="16">
    <source>
        <dbReference type="Ensembl" id="ENSECRP00000023222.1"/>
    </source>
</evidence>
<keyword evidence="17" id="KW-1185">Reference proteome</keyword>
<gene>
    <name evidence="16" type="primary">NGB</name>
    <name evidence="16" type="synonym">ngb</name>
</gene>
<dbReference type="InterPro" id="IPR050532">
    <property type="entry name" value="Globin-like_OT"/>
</dbReference>
<organism evidence="16 17">
    <name type="scientific">Erpetoichthys calabaricus</name>
    <name type="common">Rope fish</name>
    <name type="synonym">Calamoichthys calabaricus</name>
    <dbReference type="NCBI Taxonomy" id="27687"/>
    <lineage>
        <taxon>Eukaryota</taxon>
        <taxon>Metazoa</taxon>
        <taxon>Chordata</taxon>
        <taxon>Craniata</taxon>
        <taxon>Vertebrata</taxon>
        <taxon>Euteleostomi</taxon>
        <taxon>Actinopterygii</taxon>
        <taxon>Polypteriformes</taxon>
        <taxon>Polypteridae</taxon>
        <taxon>Erpetoichthys</taxon>
    </lineage>
</organism>
<dbReference type="GO" id="GO:0046872">
    <property type="term" value="F:metal ion binding"/>
    <property type="evidence" value="ECO:0007669"/>
    <property type="project" value="UniProtKB-KW"/>
</dbReference>
<dbReference type="RefSeq" id="XP_051775836.1">
    <property type="nucleotide sequence ID" value="XM_051919876.1"/>
</dbReference>
<dbReference type="GO" id="GO:0016491">
    <property type="term" value="F:oxidoreductase activity"/>
    <property type="evidence" value="ECO:0007669"/>
    <property type="project" value="UniProtKB-KW"/>
</dbReference>
<evidence type="ECO:0000256" key="2">
    <source>
        <dbReference type="ARBA" id="ARBA00004514"/>
    </source>
</evidence>
<evidence type="ECO:0000256" key="10">
    <source>
        <dbReference type="ARBA" id="ARBA00044549"/>
    </source>
</evidence>
<dbReference type="GeneTree" id="ENSGT00510000048375"/>
<evidence type="ECO:0000256" key="4">
    <source>
        <dbReference type="ARBA" id="ARBA00022490"/>
    </source>
</evidence>
<name>A0A8C4SXX7_ERPCA</name>
<dbReference type="GO" id="GO:0005829">
    <property type="term" value="C:cytosol"/>
    <property type="evidence" value="ECO:0007669"/>
    <property type="project" value="UniProtKB-SubCell"/>
</dbReference>
<evidence type="ECO:0000256" key="13">
    <source>
        <dbReference type="ARBA" id="ARBA00048118"/>
    </source>
</evidence>
<dbReference type="AlphaFoldDB" id="A0A8C4SXX7"/>
<evidence type="ECO:0000259" key="15">
    <source>
        <dbReference type="PROSITE" id="PS01033"/>
    </source>
</evidence>
<dbReference type="RefSeq" id="XP_028677368.1">
    <property type="nucleotide sequence ID" value="XM_028821535.2"/>
</dbReference>
<evidence type="ECO:0000256" key="11">
    <source>
        <dbReference type="ARBA" id="ARBA00045651"/>
    </source>
</evidence>
<dbReference type="GO" id="GO:0005759">
    <property type="term" value="C:mitochondrial matrix"/>
    <property type="evidence" value="ECO:0007669"/>
    <property type="project" value="UniProtKB-SubCell"/>
</dbReference>
<comment type="subunit">
    <text evidence="12">Monomer. Homodimers and homotetramers. Mainly monomeric but also detected as part of homodimers and homotetramers.</text>
</comment>
<evidence type="ECO:0000256" key="12">
    <source>
        <dbReference type="ARBA" id="ARBA00046401"/>
    </source>
</evidence>
<comment type="similarity">
    <text evidence="3 14">Belongs to the globin family.</text>
</comment>
<dbReference type="GO" id="GO:0020037">
    <property type="term" value="F:heme binding"/>
    <property type="evidence" value="ECO:0007669"/>
    <property type="project" value="InterPro"/>
</dbReference>
<keyword evidence="14" id="KW-0813">Transport</keyword>
<sequence length="163" mass="18444">MERGEVRPSERNKAMIRESWERLGKDKLPHGTVMFTRLFELDPALLQLFQYNTSSSSPQECLSSPEFTEHINKVMQVIDTAVTHLDELDSLNEYLAGLGRRHQAVGVKTNSFTMVGESFLYMLECGLETAYTSEIRDAWVQLYSLVVEAMSRGWSSNGGSNSK</sequence>
<dbReference type="PRINTS" id="PR00188">
    <property type="entry name" value="PLANTGLOBIN"/>
</dbReference>
<dbReference type="Proteomes" id="UP000694620">
    <property type="component" value="Chromosome 16"/>
</dbReference>
<comment type="catalytic activity">
    <reaction evidence="13">
        <text>Fe(III)-heme b-[protein] + nitric oxide + H2O = Fe(II)-heme b-[protein] + nitrite + 2 H(+)</text>
        <dbReference type="Rhea" id="RHEA:77711"/>
        <dbReference type="Rhea" id="RHEA-COMP:18975"/>
        <dbReference type="Rhea" id="RHEA-COMP:18976"/>
        <dbReference type="ChEBI" id="CHEBI:15377"/>
        <dbReference type="ChEBI" id="CHEBI:15378"/>
        <dbReference type="ChEBI" id="CHEBI:16301"/>
        <dbReference type="ChEBI" id="CHEBI:16480"/>
        <dbReference type="ChEBI" id="CHEBI:55376"/>
        <dbReference type="ChEBI" id="CHEBI:60344"/>
    </reaction>
    <physiologicalReaction direction="right-to-left" evidence="13">
        <dbReference type="Rhea" id="RHEA:77713"/>
    </physiologicalReaction>
</comment>
<dbReference type="InterPro" id="IPR000971">
    <property type="entry name" value="Globin"/>
</dbReference>
<keyword evidence="6" id="KW-0479">Metal-binding</keyword>
<dbReference type="Gene3D" id="1.10.490.10">
    <property type="entry name" value="Globins"/>
    <property type="match status" value="1"/>
</dbReference>